<accession>A0A0D3CCB2</accession>
<dbReference type="Gramene" id="Bo5g035180.1">
    <property type="protein sequence ID" value="Bo5g035180.1"/>
    <property type="gene ID" value="Bo5g035180"/>
</dbReference>
<reference evidence="1" key="2">
    <citation type="submission" date="2015-03" db="UniProtKB">
        <authorList>
            <consortium name="EnsemblPlants"/>
        </authorList>
    </citation>
    <scope>IDENTIFICATION</scope>
</reference>
<dbReference type="AlphaFoldDB" id="A0A0D3CCB2"/>
<name>A0A0D3CCB2_BRAOL</name>
<organism evidence="1 2">
    <name type="scientific">Brassica oleracea var. oleracea</name>
    <dbReference type="NCBI Taxonomy" id="109376"/>
    <lineage>
        <taxon>Eukaryota</taxon>
        <taxon>Viridiplantae</taxon>
        <taxon>Streptophyta</taxon>
        <taxon>Embryophyta</taxon>
        <taxon>Tracheophyta</taxon>
        <taxon>Spermatophyta</taxon>
        <taxon>Magnoliopsida</taxon>
        <taxon>eudicotyledons</taxon>
        <taxon>Gunneridae</taxon>
        <taxon>Pentapetalae</taxon>
        <taxon>rosids</taxon>
        <taxon>malvids</taxon>
        <taxon>Brassicales</taxon>
        <taxon>Brassicaceae</taxon>
        <taxon>Brassiceae</taxon>
        <taxon>Brassica</taxon>
    </lineage>
</organism>
<dbReference type="EnsemblPlants" id="Bo5g035180.1">
    <property type="protein sequence ID" value="Bo5g035180.1"/>
    <property type="gene ID" value="Bo5g035180"/>
</dbReference>
<protein>
    <submittedName>
        <fullName evidence="1">Uncharacterized protein</fullName>
    </submittedName>
</protein>
<evidence type="ECO:0000313" key="2">
    <source>
        <dbReference type="Proteomes" id="UP000032141"/>
    </source>
</evidence>
<reference evidence="1 2" key="1">
    <citation type="journal article" date="2014" name="Genome Biol.">
        <title>Transcriptome and methylome profiling reveals relics of genome dominance in the mesopolyploid Brassica oleracea.</title>
        <authorList>
            <person name="Parkin I.A."/>
            <person name="Koh C."/>
            <person name="Tang H."/>
            <person name="Robinson S.J."/>
            <person name="Kagale S."/>
            <person name="Clarke W.E."/>
            <person name="Town C.D."/>
            <person name="Nixon J."/>
            <person name="Krishnakumar V."/>
            <person name="Bidwell S.L."/>
            <person name="Denoeud F."/>
            <person name="Belcram H."/>
            <person name="Links M.G."/>
            <person name="Just J."/>
            <person name="Clarke C."/>
            <person name="Bender T."/>
            <person name="Huebert T."/>
            <person name="Mason A.S."/>
            <person name="Pires J.C."/>
            <person name="Barker G."/>
            <person name="Moore J."/>
            <person name="Walley P.G."/>
            <person name="Manoli S."/>
            <person name="Batley J."/>
            <person name="Edwards D."/>
            <person name="Nelson M.N."/>
            <person name="Wang X."/>
            <person name="Paterson A.H."/>
            <person name="King G."/>
            <person name="Bancroft I."/>
            <person name="Chalhoub B."/>
            <person name="Sharpe A.G."/>
        </authorList>
    </citation>
    <scope>NUCLEOTIDE SEQUENCE</scope>
    <source>
        <strain evidence="1 2">cv. TO1000</strain>
    </source>
</reference>
<dbReference type="HOGENOM" id="CLU_2691201_0_0_1"/>
<keyword evidence="2" id="KW-1185">Reference proteome</keyword>
<dbReference type="Proteomes" id="UP000032141">
    <property type="component" value="Chromosome C5"/>
</dbReference>
<sequence length="74" mass="8663">MENTSNNPLTIYSLRFLKIDVLVFSHILKKHINHALFLKMIKFQCFLTNNFSINSINFIEICNFCIGNIKKLSL</sequence>
<evidence type="ECO:0000313" key="1">
    <source>
        <dbReference type="EnsemblPlants" id="Bo5g035180.1"/>
    </source>
</evidence>
<proteinExistence type="predicted"/>